<dbReference type="EMBL" id="JWSP02000004">
    <property type="protein sequence ID" value="PNO32482.1"/>
    <property type="molecule type" value="Genomic_DNA"/>
</dbReference>
<evidence type="ECO:0000256" key="1">
    <source>
        <dbReference type="SAM" id="Phobius"/>
    </source>
</evidence>
<evidence type="ECO:0000313" key="3">
    <source>
        <dbReference type="Proteomes" id="UP000236163"/>
    </source>
</evidence>
<name>A0A2K0JB25_SALHO</name>
<organism evidence="2 3">
    <name type="scientific">Salmonella enterica subsp. houtenae serovar 50:g,z51:-</name>
    <dbReference type="NCBI Taxonomy" id="1173947"/>
    <lineage>
        <taxon>Bacteria</taxon>
        <taxon>Pseudomonadati</taxon>
        <taxon>Pseudomonadota</taxon>
        <taxon>Gammaproteobacteria</taxon>
        <taxon>Enterobacterales</taxon>
        <taxon>Enterobacteriaceae</taxon>
        <taxon>Salmonella</taxon>
    </lineage>
</organism>
<keyword evidence="1" id="KW-0812">Transmembrane</keyword>
<gene>
    <name evidence="2" type="ORF">RK55_004215</name>
</gene>
<feature type="transmembrane region" description="Helical" evidence="1">
    <location>
        <begin position="143"/>
        <end position="165"/>
    </location>
</feature>
<dbReference type="AlphaFoldDB" id="A0A2K0JB25"/>
<feature type="transmembrane region" description="Helical" evidence="1">
    <location>
        <begin position="106"/>
        <end position="128"/>
    </location>
</feature>
<keyword evidence="1" id="KW-0472">Membrane</keyword>
<accession>A0A2K0JB25</accession>
<sequence length="196" mass="22512">MGELINTLLSLISSNFFNKKSENEALEKFLLIFSQQNHDPRLVEYYFALATRHRYAKYHEILLMMNTRYPLATIWMYKSINRIQSVVLFRDNGIAEITSQAGLRAIFSLLFIDIIFITAFLLCTMWVANDVSVIYNAIGHSEITFSMLCNAIGSSIGAMASFLILSMTAYGWWEIINARPFVEYYNSHRSVTTGMN</sequence>
<dbReference type="Proteomes" id="UP000236163">
    <property type="component" value="Unassembled WGS sequence"/>
</dbReference>
<reference evidence="3" key="1">
    <citation type="submission" date="2017-12" db="EMBL/GenBank/DDBJ databases">
        <title>FDA dAtabase for Regulatory Grade micrObial Sequences (FDA-ARGOS): Supporting development and validation of Infectious Disease Dx tests.</title>
        <authorList>
            <person name="Sichtig H."/>
            <person name="Tallon L."/>
            <person name="Sadzewicz L."/>
            <person name="Sengamalay N."/>
            <person name="Nagaraj S."/>
            <person name="Vavikolanu K."/>
            <person name="Aluvathingal J."/>
            <person name="Nadendla S."/>
            <person name="Pirone D.C."/>
            <person name="Hoffman M."/>
            <person name="Muruvanda T."/>
            <person name="Allard M."/>
            <person name="Evans P."/>
        </authorList>
    </citation>
    <scope>NUCLEOTIDE SEQUENCE [LARGE SCALE GENOMIC DNA]</scope>
    <source>
        <strain evidence="3">FDAARGOS_55</strain>
    </source>
</reference>
<protein>
    <submittedName>
        <fullName evidence="2">Uncharacterized protein</fullName>
    </submittedName>
</protein>
<comment type="caution">
    <text evidence="2">The sequence shown here is derived from an EMBL/GenBank/DDBJ whole genome shotgun (WGS) entry which is preliminary data.</text>
</comment>
<keyword evidence="1" id="KW-1133">Transmembrane helix</keyword>
<evidence type="ECO:0000313" key="2">
    <source>
        <dbReference type="EMBL" id="PNO32482.1"/>
    </source>
</evidence>
<proteinExistence type="predicted"/>